<dbReference type="AlphaFoldDB" id="G0TTD7"/>
<accession>G0TTD7</accession>
<keyword evidence="1" id="KW-0812">Transmembrane</keyword>
<keyword evidence="1" id="KW-0472">Membrane</keyword>
<gene>
    <name evidence="2" type="ORF">TVY486_0303940</name>
</gene>
<keyword evidence="1" id="KW-1133">Transmembrane helix</keyword>
<evidence type="ECO:0000256" key="1">
    <source>
        <dbReference type="SAM" id="Phobius"/>
    </source>
</evidence>
<dbReference type="EMBL" id="HE573019">
    <property type="protein sequence ID" value="CCC47218.1"/>
    <property type="molecule type" value="Genomic_DNA"/>
</dbReference>
<sequence length="111" mass="12639">MQILPKQRAPYCVCSNNPCAHSPLNSYLGSHPCDSHTSTFSQLCTSPPPRFCKTTYSNAVSLKRKKKKRRFSPPPPFPLSFVLFSFLCYHNIIVILKNKMSCILHVTCLFM</sequence>
<reference evidence="2" key="1">
    <citation type="journal article" date="2012" name="Proc. Natl. Acad. Sci. U.S.A.">
        <title>Antigenic diversity is generated by distinct evolutionary mechanisms in African trypanosome species.</title>
        <authorList>
            <person name="Jackson A.P."/>
            <person name="Berry A."/>
            <person name="Aslett M."/>
            <person name="Allison H.C."/>
            <person name="Burton P."/>
            <person name="Vavrova-Anderson J."/>
            <person name="Brown R."/>
            <person name="Browne H."/>
            <person name="Corton N."/>
            <person name="Hauser H."/>
            <person name="Gamble J."/>
            <person name="Gilderthorp R."/>
            <person name="Marcello L."/>
            <person name="McQuillan J."/>
            <person name="Otto T.D."/>
            <person name="Quail M.A."/>
            <person name="Sanders M.J."/>
            <person name="van Tonder A."/>
            <person name="Ginger M.L."/>
            <person name="Field M.C."/>
            <person name="Barry J.D."/>
            <person name="Hertz-Fowler C."/>
            <person name="Berriman M."/>
        </authorList>
    </citation>
    <scope>NUCLEOTIDE SEQUENCE</scope>
    <source>
        <strain evidence="2">Y486</strain>
    </source>
</reference>
<name>G0TTD7_TRYVY</name>
<proteinExistence type="predicted"/>
<protein>
    <submittedName>
        <fullName evidence="2">Uncharacterized protein</fullName>
    </submittedName>
</protein>
<feature type="transmembrane region" description="Helical" evidence="1">
    <location>
        <begin position="77"/>
        <end position="96"/>
    </location>
</feature>
<organism evidence="2">
    <name type="scientific">Trypanosoma vivax (strain Y486)</name>
    <dbReference type="NCBI Taxonomy" id="1055687"/>
    <lineage>
        <taxon>Eukaryota</taxon>
        <taxon>Discoba</taxon>
        <taxon>Euglenozoa</taxon>
        <taxon>Kinetoplastea</taxon>
        <taxon>Metakinetoplastina</taxon>
        <taxon>Trypanosomatida</taxon>
        <taxon>Trypanosomatidae</taxon>
        <taxon>Trypanosoma</taxon>
        <taxon>Duttonella</taxon>
    </lineage>
</organism>
<evidence type="ECO:0000313" key="2">
    <source>
        <dbReference type="EMBL" id="CCC47218.1"/>
    </source>
</evidence>